<dbReference type="EMBL" id="JBHSYQ010000008">
    <property type="protein sequence ID" value="MFC6998799.1"/>
    <property type="molecule type" value="Genomic_DNA"/>
</dbReference>
<dbReference type="Proteomes" id="UP001596405">
    <property type="component" value="Unassembled WGS sequence"/>
</dbReference>
<reference evidence="3" key="1">
    <citation type="journal article" date="2019" name="Int. J. Syst. Evol. Microbiol.">
        <title>The Global Catalogue of Microorganisms (GCM) 10K type strain sequencing project: providing services to taxonomists for standard genome sequencing and annotation.</title>
        <authorList>
            <consortium name="The Broad Institute Genomics Platform"/>
            <consortium name="The Broad Institute Genome Sequencing Center for Infectious Disease"/>
            <person name="Wu L."/>
            <person name="Ma J."/>
        </authorList>
    </citation>
    <scope>NUCLEOTIDE SEQUENCE [LARGE SCALE GENOMIC DNA]</scope>
    <source>
        <strain evidence="3">CGMCC 4.7393</strain>
    </source>
</reference>
<feature type="transmembrane region" description="Helical" evidence="1">
    <location>
        <begin position="94"/>
        <end position="112"/>
    </location>
</feature>
<name>A0ABW2DR71_9BACT</name>
<keyword evidence="1" id="KW-0472">Membrane</keyword>
<accession>A0ABW2DR71</accession>
<evidence type="ECO:0000313" key="2">
    <source>
        <dbReference type="EMBL" id="MFC6998799.1"/>
    </source>
</evidence>
<feature type="transmembrane region" description="Helical" evidence="1">
    <location>
        <begin position="58"/>
        <end position="82"/>
    </location>
</feature>
<protein>
    <submittedName>
        <fullName evidence="2">Uncharacterized protein</fullName>
    </submittedName>
</protein>
<proteinExistence type="predicted"/>
<keyword evidence="1" id="KW-1133">Transmembrane helix</keyword>
<organism evidence="2 3">
    <name type="scientific">Rufibacter roseus</name>
    <dbReference type="NCBI Taxonomy" id="1567108"/>
    <lineage>
        <taxon>Bacteria</taxon>
        <taxon>Pseudomonadati</taxon>
        <taxon>Bacteroidota</taxon>
        <taxon>Cytophagia</taxon>
        <taxon>Cytophagales</taxon>
        <taxon>Hymenobacteraceae</taxon>
        <taxon>Rufibacter</taxon>
    </lineage>
</organism>
<keyword evidence="1" id="KW-0812">Transmembrane</keyword>
<evidence type="ECO:0000256" key="1">
    <source>
        <dbReference type="SAM" id="Phobius"/>
    </source>
</evidence>
<sequence length="138" mass="15277">MGLLDLLSELPIFLSSVSDERNRKKKNSLIRTFSILLFIVGTIWLVRELPIIKDLVNPVMFISLSGLASLVLAILLIIGLFNLGLLNSISPTDFALIVLAVSLNLFCITSYFNKESGYKLMKISSANVSEKYLTPNKA</sequence>
<gene>
    <name evidence="2" type="ORF">ACFQHR_14275</name>
</gene>
<keyword evidence="3" id="KW-1185">Reference proteome</keyword>
<comment type="caution">
    <text evidence="2">The sequence shown here is derived from an EMBL/GenBank/DDBJ whole genome shotgun (WGS) entry which is preliminary data.</text>
</comment>
<evidence type="ECO:0000313" key="3">
    <source>
        <dbReference type="Proteomes" id="UP001596405"/>
    </source>
</evidence>
<feature type="transmembrane region" description="Helical" evidence="1">
    <location>
        <begin position="28"/>
        <end position="46"/>
    </location>
</feature>
<dbReference type="RefSeq" id="WP_066625687.1">
    <property type="nucleotide sequence ID" value="NZ_JBHSYQ010000008.1"/>
</dbReference>